<evidence type="ECO:0000256" key="1">
    <source>
        <dbReference type="SAM" id="Phobius"/>
    </source>
</evidence>
<dbReference type="OrthoDB" id="762807at2759"/>
<dbReference type="PANTHER" id="PTHR46741">
    <property type="entry name" value="OS09G0413600 PROTEIN"/>
    <property type="match status" value="1"/>
</dbReference>
<keyword evidence="1" id="KW-0472">Membrane</keyword>
<dbReference type="Gramene" id="novel_model_824_5bda875f">
    <property type="protein sequence ID" value="cds.novel_model_824_5bda875f"/>
    <property type="gene ID" value="novel_gene_567_5bda875f"/>
</dbReference>
<evidence type="ECO:0008006" key="4">
    <source>
        <dbReference type="Google" id="ProtNLM"/>
    </source>
</evidence>
<keyword evidence="3" id="KW-1185">Reference proteome</keyword>
<name>A0A803RC47_CANSA</name>
<accession>A0A803RC47</accession>
<keyword evidence="1" id="KW-0812">Transmembrane</keyword>
<keyword evidence="1" id="KW-1133">Transmembrane helix</keyword>
<evidence type="ECO:0000313" key="3">
    <source>
        <dbReference type="Proteomes" id="UP000596661"/>
    </source>
</evidence>
<evidence type="ECO:0000313" key="2">
    <source>
        <dbReference type="EnsemblPlants" id="cds.novel_model_824_5bda875f"/>
    </source>
</evidence>
<dbReference type="EnsemblPlants" id="novel_model_824_5bda875f">
    <property type="protein sequence ID" value="cds.novel_model_824_5bda875f"/>
    <property type="gene ID" value="novel_gene_567_5bda875f"/>
</dbReference>
<gene>
    <name evidence="2" type="primary">LOC115699007</name>
</gene>
<dbReference type="OMA" id="CWLMIES"/>
<sequence>MAYLTSCWFIVETVIIPDGLIKKWFCLSFFIHPLILFFCQIFLWLKLLIQTLLCVLLFPFRAIYVICLCIFRVFKKCIIVCLFSLTRLFKSVEVDEDLVDHEYYYETQPSFDFYNHEIDYFSTSMKCCKVKLLEFEEDHVFEDTIDYADDDVIVNNSSNNNNGESLFYLCDVSTRNYKEKYLFLGSNTDENSSQIQGNHENMFYPSQENLICGGSNSQDRADSPPSSDFRVLQVERQDDNSSDGLFYKIYAERMRWFDVLNYERTCGMSAIMQNKEIVDCGVNKISKTRLLRSIENDFEMVYVAQSCLSWEILNHQYKKVKEVVINMGGGGDYDHNNMYCSNVATEFQKFQVVLERFMEDEQCEGKRVWNFVRARFSLKSLLQVPAVSVKGLKEYDKEEMRGEGTNLNQVLKAIEDCIQAFSLFVKTDDIKKPWWKIKNSPWAYPPVEDPRDLELLAQLNKRLQKNKLWMKDLEGKKRCLVKRVVKPLEECEKEEMLLTMIDLSLVSRVLQMSMVSSSHLKWCQQKLHNIEFKDGKVVRTSTHSLFPP</sequence>
<proteinExistence type="predicted"/>
<dbReference type="InterPro" id="IPR012870">
    <property type="entry name" value="DUF1666"/>
</dbReference>
<organism evidence="2 3">
    <name type="scientific">Cannabis sativa</name>
    <name type="common">Hemp</name>
    <name type="synonym">Marijuana</name>
    <dbReference type="NCBI Taxonomy" id="3483"/>
    <lineage>
        <taxon>Eukaryota</taxon>
        <taxon>Viridiplantae</taxon>
        <taxon>Streptophyta</taxon>
        <taxon>Embryophyta</taxon>
        <taxon>Tracheophyta</taxon>
        <taxon>Spermatophyta</taxon>
        <taxon>Magnoliopsida</taxon>
        <taxon>eudicotyledons</taxon>
        <taxon>Gunneridae</taxon>
        <taxon>Pentapetalae</taxon>
        <taxon>rosids</taxon>
        <taxon>fabids</taxon>
        <taxon>Rosales</taxon>
        <taxon>Cannabaceae</taxon>
        <taxon>Cannabis</taxon>
    </lineage>
</organism>
<dbReference type="EMBL" id="UZAU01000839">
    <property type="status" value="NOT_ANNOTATED_CDS"/>
    <property type="molecule type" value="Genomic_DNA"/>
</dbReference>
<protein>
    <recommendedName>
        <fullName evidence="4">Ribosomal protein L34Ae</fullName>
    </recommendedName>
</protein>
<dbReference type="Proteomes" id="UP000596661">
    <property type="component" value="Unassembled WGS sequence"/>
</dbReference>
<reference evidence="2" key="1">
    <citation type="submission" date="2021-03" db="UniProtKB">
        <authorList>
            <consortium name="EnsemblPlants"/>
        </authorList>
    </citation>
    <scope>IDENTIFICATION</scope>
</reference>
<dbReference type="Pfam" id="PF07891">
    <property type="entry name" value="DUF1666"/>
    <property type="match status" value="1"/>
</dbReference>
<feature type="transmembrane region" description="Helical" evidence="1">
    <location>
        <begin position="27"/>
        <end position="45"/>
    </location>
</feature>
<dbReference type="PANTHER" id="PTHR46741:SF7">
    <property type="entry name" value="TRANSMEMBRANE PROTEIN"/>
    <property type="match status" value="1"/>
</dbReference>
<dbReference type="AlphaFoldDB" id="A0A803RC47"/>
<feature type="transmembrane region" description="Helical" evidence="1">
    <location>
        <begin position="52"/>
        <end position="74"/>
    </location>
</feature>